<feature type="domain" description="CzcB-like barrel-sandwich hybrid" evidence="6">
    <location>
        <begin position="59"/>
        <end position="229"/>
    </location>
</feature>
<accession>A0A4R6ZKH8</accession>
<sequence length="413" mass="44804">MGRVRYTSVLVILALALAVGVGVWRWWQGPQVQGYVLERRPLVQTVVATGRVVTTSRSQVGSEITGVVLERHVEEGDTVRPGDTLLVLRSDELAAQVREAEAALTELATSRRPQALVALERAESELAQARRETARRRTLAERSLLSTEALEQAEQAQTLAHNAFDAARLTATALAPSNVEETLLRERLAALQARLAKTVVRSEVAGTVLTRDAEPGDLVQPGQVLFTIALSGATEIRVPLDERNLALLALQQDAMAVADAYPQRPFLARVSFIAPSIDPQRGTVEVRLAVDPVPDFLRQDMTVSVNIETGRREQALAVPNDALDDTLDTGPWGQAQVLVVREGRVQRREVTLGLRGLAMSEVLDGLRVGDRVLANPTASLPEGSRVRFTQRAAPVSGSGEDAATRNELPVNFN</sequence>
<dbReference type="Gene3D" id="2.40.30.170">
    <property type="match status" value="1"/>
</dbReference>
<feature type="region of interest" description="Disordered" evidence="3">
    <location>
        <begin position="391"/>
        <end position="413"/>
    </location>
</feature>
<dbReference type="Pfam" id="PF25973">
    <property type="entry name" value="BSH_CzcB"/>
    <property type="match status" value="1"/>
</dbReference>
<dbReference type="Pfam" id="PF25967">
    <property type="entry name" value="RND-MFP_C"/>
    <property type="match status" value="1"/>
</dbReference>
<keyword evidence="2" id="KW-0175">Coiled coil</keyword>
<evidence type="ECO:0000259" key="5">
    <source>
        <dbReference type="Pfam" id="PF25967"/>
    </source>
</evidence>
<protein>
    <submittedName>
        <fullName evidence="7">HlyD family secretion protein</fullName>
    </submittedName>
</protein>
<dbReference type="InterPro" id="IPR058792">
    <property type="entry name" value="Beta-barrel_RND_2"/>
</dbReference>
<proteinExistence type="inferred from homology"/>
<dbReference type="InterPro" id="IPR058647">
    <property type="entry name" value="BSH_CzcB-like"/>
</dbReference>
<feature type="domain" description="CusB-like beta-barrel" evidence="4">
    <location>
        <begin position="239"/>
        <end position="309"/>
    </location>
</feature>
<dbReference type="PANTHER" id="PTHR30469">
    <property type="entry name" value="MULTIDRUG RESISTANCE PROTEIN MDTA"/>
    <property type="match status" value="1"/>
</dbReference>
<feature type="domain" description="Multidrug resistance protein MdtA-like C-terminal permuted SH3" evidence="5">
    <location>
        <begin position="314"/>
        <end position="373"/>
    </location>
</feature>
<evidence type="ECO:0000256" key="2">
    <source>
        <dbReference type="SAM" id="Coils"/>
    </source>
</evidence>
<dbReference type="OrthoDB" id="9816569at2"/>
<comment type="similarity">
    <text evidence="1">Belongs to the membrane fusion protein (MFP) (TC 8.A.1) family.</text>
</comment>
<dbReference type="EMBL" id="SNZJ01000011">
    <property type="protein sequence ID" value="TDR52765.1"/>
    <property type="molecule type" value="Genomic_DNA"/>
</dbReference>
<evidence type="ECO:0000259" key="4">
    <source>
        <dbReference type="Pfam" id="PF25954"/>
    </source>
</evidence>
<evidence type="ECO:0000259" key="6">
    <source>
        <dbReference type="Pfam" id="PF25973"/>
    </source>
</evidence>
<dbReference type="Gene3D" id="2.40.420.20">
    <property type="match status" value="1"/>
</dbReference>
<dbReference type="AlphaFoldDB" id="A0A4R6ZKH8"/>
<dbReference type="Gene3D" id="2.40.50.100">
    <property type="match status" value="1"/>
</dbReference>
<name>A0A4R6ZKH8_9GAMM</name>
<dbReference type="NCBIfam" id="TIGR01730">
    <property type="entry name" value="RND_mfp"/>
    <property type="match status" value="1"/>
</dbReference>
<dbReference type="Gene3D" id="1.10.287.470">
    <property type="entry name" value="Helix hairpin bin"/>
    <property type="match status" value="1"/>
</dbReference>
<dbReference type="GO" id="GO:1990281">
    <property type="term" value="C:efflux pump complex"/>
    <property type="evidence" value="ECO:0007669"/>
    <property type="project" value="TreeGrafter"/>
</dbReference>
<dbReference type="Pfam" id="PF25954">
    <property type="entry name" value="Beta-barrel_RND_2"/>
    <property type="match status" value="1"/>
</dbReference>
<dbReference type="RefSeq" id="WP_133636333.1">
    <property type="nucleotide sequence ID" value="NZ_SNZJ01000011.1"/>
</dbReference>
<dbReference type="GO" id="GO:0015562">
    <property type="term" value="F:efflux transmembrane transporter activity"/>
    <property type="evidence" value="ECO:0007669"/>
    <property type="project" value="TreeGrafter"/>
</dbReference>
<feature type="coiled-coil region" evidence="2">
    <location>
        <begin position="90"/>
        <end position="139"/>
    </location>
</feature>
<evidence type="ECO:0000313" key="8">
    <source>
        <dbReference type="Proteomes" id="UP000295212"/>
    </source>
</evidence>
<gene>
    <name evidence="7" type="ORF">DFP85_11189</name>
</gene>
<dbReference type="InterPro" id="IPR058627">
    <property type="entry name" value="MdtA-like_C"/>
</dbReference>
<dbReference type="PANTHER" id="PTHR30469:SF15">
    <property type="entry name" value="HLYD FAMILY OF SECRETION PROTEINS"/>
    <property type="match status" value="1"/>
</dbReference>
<evidence type="ECO:0000256" key="3">
    <source>
        <dbReference type="SAM" id="MobiDB-lite"/>
    </source>
</evidence>
<organism evidence="7 8">
    <name type="scientific">Halomonas ventosae</name>
    <dbReference type="NCBI Taxonomy" id="229007"/>
    <lineage>
        <taxon>Bacteria</taxon>
        <taxon>Pseudomonadati</taxon>
        <taxon>Pseudomonadota</taxon>
        <taxon>Gammaproteobacteria</taxon>
        <taxon>Oceanospirillales</taxon>
        <taxon>Halomonadaceae</taxon>
        <taxon>Halomonas</taxon>
    </lineage>
</organism>
<dbReference type="InterPro" id="IPR006143">
    <property type="entry name" value="RND_pump_MFP"/>
</dbReference>
<comment type="caution">
    <text evidence="7">The sequence shown here is derived from an EMBL/GenBank/DDBJ whole genome shotgun (WGS) entry which is preliminary data.</text>
</comment>
<dbReference type="SUPFAM" id="SSF111369">
    <property type="entry name" value="HlyD-like secretion proteins"/>
    <property type="match status" value="1"/>
</dbReference>
<reference evidence="7 8" key="1">
    <citation type="submission" date="2019-03" db="EMBL/GenBank/DDBJ databases">
        <title>Genomic Encyclopedia of Type Strains, Phase III (KMG-III): the genomes of soil and plant-associated and newly described type strains.</title>
        <authorList>
            <person name="Whitman W."/>
        </authorList>
    </citation>
    <scope>NUCLEOTIDE SEQUENCE [LARGE SCALE GENOMIC DNA]</scope>
    <source>
        <strain evidence="7 8">CECT 5797</strain>
    </source>
</reference>
<evidence type="ECO:0000256" key="1">
    <source>
        <dbReference type="ARBA" id="ARBA00009477"/>
    </source>
</evidence>
<evidence type="ECO:0000313" key="7">
    <source>
        <dbReference type="EMBL" id="TDR52765.1"/>
    </source>
</evidence>
<dbReference type="Proteomes" id="UP000295212">
    <property type="component" value="Unassembled WGS sequence"/>
</dbReference>